<feature type="transmembrane region" description="Helical" evidence="1">
    <location>
        <begin position="83"/>
        <end position="101"/>
    </location>
</feature>
<evidence type="ECO:0000256" key="1">
    <source>
        <dbReference type="SAM" id="Phobius"/>
    </source>
</evidence>
<proteinExistence type="predicted"/>
<gene>
    <name evidence="2" type="ORF">B0T25DRAFT_350435</name>
</gene>
<keyword evidence="1" id="KW-1133">Transmembrane helix</keyword>
<reference evidence="2" key="2">
    <citation type="submission" date="2023-06" db="EMBL/GenBank/DDBJ databases">
        <authorList>
            <consortium name="Lawrence Berkeley National Laboratory"/>
            <person name="Haridas S."/>
            <person name="Hensen N."/>
            <person name="Bonometti L."/>
            <person name="Westerberg I."/>
            <person name="Brannstrom I.O."/>
            <person name="Guillou S."/>
            <person name="Cros-Aarteil S."/>
            <person name="Calhoun S."/>
            <person name="Kuo A."/>
            <person name="Mondo S."/>
            <person name="Pangilinan J."/>
            <person name="Riley R."/>
            <person name="Labutti K."/>
            <person name="Andreopoulos B."/>
            <person name="Lipzen A."/>
            <person name="Chen C."/>
            <person name="Yanf M."/>
            <person name="Daum C."/>
            <person name="Ng V."/>
            <person name="Clum A."/>
            <person name="Steindorff A."/>
            <person name="Ohm R."/>
            <person name="Martin F."/>
            <person name="Silar P."/>
            <person name="Natvig D."/>
            <person name="Lalanne C."/>
            <person name="Gautier V."/>
            <person name="Ament-Velasquez S.L."/>
            <person name="Kruys A."/>
            <person name="Hutchinson M.I."/>
            <person name="Powell A.J."/>
            <person name="Barry K."/>
            <person name="Miller A.N."/>
            <person name="Grigoriev I.V."/>
            <person name="Debuchy R."/>
            <person name="Gladieux P."/>
            <person name="Thoren M.H."/>
            <person name="Johannesson H."/>
        </authorList>
    </citation>
    <scope>NUCLEOTIDE SEQUENCE</scope>
    <source>
        <strain evidence="2">CBS 955.72</strain>
    </source>
</reference>
<name>A0AAJ0H6S7_9PEZI</name>
<accession>A0AAJ0H6S7</accession>
<evidence type="ECO:0000313" key="2">
    <source>
        <dbReference type="EMBL" id="KAK3341700.1"/>
    </source>
</evidence>
<organism evidence="2 3">
    <name type="scientific">Lasiosphaeria hispida</name>
    <dbReference type="NCBI Taxonomy" id="260671"/>
    <lineage>
        <taxon>Eukaryota</taxon>
        <taxon>Fungi</taxon>
        <taxon>Dikarya</taxon>
        <taxon>Ascomycota</taxon>
        <taxon>Pezizomycotina</taxon>
        <taxon>Sordariomycetes</taxon>
        <taxon>Sordariomycetidae</taxon>
        <taxon>Sordariales</taxon>
        <taxon>Lasiosphaeriaceae</taxon>
        <taxon>Lasiosphaeria</taxon>
    </lineage>
</organism>
<dbReference type="EMBL" id="JAUIQD010000008">
    <property type="protein sequence ID" value="KAK3341700.1"/>
    <property type="molecule type" value="Genomic_DNA"/>
</dbReference>
<keyword evidence="3" id="KW-1185">Reference proteome</keyword>
<evidence type="ECO:0000313" key="3">
    <source>
        <dbReference type="Proteomes" id="UP001275084"/>
    </source>
</evidence>
<sequence length="188" mass="21326">MQQIMDPASHNTRQGVATLHRPFRQWELTIRNLCFLRWGNGATPWAGDPDDPGKPASSPASDPSGFKFVWKNSCIVTHLKSGVLSWAIILQFAVCLAMLGFRRKELELHRRARVMLRVMLTVCPVATQPNPWPIAPLLPRILSPATAVIFPYRSQSFHFRIFTRQWELLSRLSEVALELSSKLSVPRA</sequence>
<dbReference type="Proteomes" id="UP001275084">
    <property type="component" value="Unassembled WGS sequence"/>
</dbReference>
<reference evidence="2" key="1">
    <citation type="journal article" date="2023" name="Mol. Phylogenet. Evol.">
        <title>Genome-scale phylogeny and comparative genomics of the fungal order Sordariales.</title>
        <authorList>
            <person name="Hensen N."/>
            <person name="Bonometti L."/>
            <person name="Westerberg I."/>
            <person name="Brannstrom I.O."/>
            <person name="Guillou S."/>
            <person name="Cros-Aarteil S."/>
            <person name="Calhoun S."/>
            <person name="Haridas S."/>
            <person name="Kuo A."/>
            <person name="Mondo S."/>
            <person name="Pangilinan J."/>
            <person name="Riley R."/>
            <person name="LaButti K."/>
            <person name="Andreopoulos B."/>
            <person name="Lipzen A."/>
            <person name="Chen C."/>
            <person name="Yan M."/>
            <person name="Daum C."/>
            <person name="Ng V."/>
            <person name="Clum A."/>
            <person name="Steindorff A."/>
            <person name="Ohm R.A."/>
            <person name="Martin F."/>
            <person name="Silar P."/>
            <person name="Natvig D.O."/>
            <person name="Lalanne C."/>
            <person name="Gautier V."/>
            <person name="Ament-Velasquez S.L."/>
            <person name="Kruys A."/>
            <person name="Hutchinson M.I."/>
            <person name="Powell A.J."/>
            <person name="Barry K."/>
            <person name="Miller A.N."/>
            <person name="Grigoriev I.V."/>
            <person name="Debuchy R."/>
            <person name="Gladieux P."/>
            <person name="Hiltunen Thoren M."/>
            <person name="Johannesson H."/>
        </authorList>
    </citation>
    <scope>NUCLEOTIDE SEQUENCE</scope>
    <source>
        <strain evidence="2">CBS 955.72</strain>
    </source>
</reference>
<keyword evidence="1" id="KW-0812">Transmembrane</keyword>
<comment type="caution">
    <text evidence="2">The sequence shown here is derived from an EMBL/GenBank/DDBJ whole genome shotgun (WGS) entry which is preliminary data.</text>
</comment>
<keyword evidence="1" id="KW-0472">Membrane</keyword>
<dbReference type="AlphaFoldDB" id="A0AAJ0H6S7"/>
<protein>
    <submittedName>
        <fullName evidence="2">Uncharacterized protein</fullName>
    </submittedName>
</protein>